<organism evidence="5 6">
    <name type="scientific">Porites lobata</name>
    <dbReference type="NCBI Taxonomy" id="104759"/>
    <lineage>
        <taxon>Eukaryota</taxon>
        <taxon>Metazoa</taxon>
        <taxon>Cnidaria</taxon>
        <taxon>Anthozoa</taxon>
        <taxon>Hexacorallia</taxon>
        <taxon>Scleractinia</taxon>
        <taxon>Fungiina</taxon>
        <taxon>Poritidae</taxon>
        <taxon>Porites</taxon>
    </lineage>
</organism>
<dbReference type="InterPro" id="IPR036691">
    <property type="entry name" value="Endo/exonu/phosph_ase_sf"/>
</dbReference>
<sequence length="272" mass="30801">MSLLGYQGLFAQKDKSTSRLEGIALFYKHEKFDLQEARKMSINEIADEIMPQAECREFGEVVILATLRDKITKKLLVIGNTHILWGDLLKPVTQACEIALVTQALRDKVASLKLQGESVAYILCGDFNIDPPYPAYELLNRGKLDEEHFSKLQTVDYLKFPKDFIKPQQVMAEQISLLNSLKEHIYNPLTDLQSAYKVVMGSEPECTSYEDDGSLTWTTDYIWFDSKTLMPTAALETIPGSKVAEYGGFPSEFYPSDHVSLKAHFKFVDKVP</sequence>
<keyword evidence="2" id="KW-0378">Hydrolase</keyword>
<evidence type="ECO:0000313" key="5">
    <source>
        <dbReference type="EMBL" id="CAH3150905.1"/>
    </source>
</evidence>
<dbReference type="Gene3D" id="3.60.10.10">
    <property type="entry name" value="Endonuclease/exonuclease/phosphatase"/>
    <property type="match status" value="1"/>
</dbReference>
<dbReference type="InterPro" id="IPR050410">
    <property type="entry name" value="CCR4/nocturin_mRNA_transcr"/>
</dbReference>
<proteinExistence type="inferred from homology"/>
<dbReference type="SUPFAM" id="SSF56219">
    <property type="entry name" value="DNase I-like"/>
    <property type="match status" value="1"/>
</dbReference>
<dbReference type="Proteomes" id="UP001159405">
    <property type="component" value="Unassembled WGS sequence"/>
</dbReference>
<accession>A0ABN8PXQ7</accession>
<feature type="domain" description="Endonuclease/exonuclease/phosphatase" evidence="4">
    <location>
        <begin position="21"/>
        <end position="258"/>
    </location>
</feature>
<dbReference type="InterPro" id="IPR005135">
    <property type="entry name" value="Endo/exonuclease/phosphatase"/>
</dbReference>
<comment type="caution">
    <text evidence="5">The sequence shown here is derived from an EMBL/GenBank/DDBJ whole genome shotgun (WGS) entry which is preliminary data.</text>
</comment>
<reference evidence="5 6" key="1">
    <citation type="submission" date="2022-05" db="EMBL/GenBank/DDBJ databases">
        <authorList>
            <consortium name="Genoscope - CEA"/>
            <person name="William W."/>
        </authorList>
    </citation>
    <scope>NUCLEOTIDE SEQUENCE [LARGE SCALE GENOMIC DNA]</scope>
</reference>
<evidence type="ECO:0000256" key="2">
    <source>
        <dbReference type="ARBA" id="ARBA00022801"/>
    </source>
</evidence>
<keyword evidence="6" id="KW-1185">Reference proteome</keyword>
<evidence type="ECO:0000256" key="3">
    <source>
        <dbReference type="ARBA" id="ARBA00023807"/>
    </source>
</evidence>
<dbReference type="PANTHER" id="PTHR12121">
    <property type="entry name" value="CARBON CATABOLITE REPRESSOR PROTEIN 4"/>
    <property type="match status" value="1"/>
</dbReference>
<dbReference type="PANTHER" id="PTHR12121:SF45">
    <property type="entry name" value="NOCTURNIN"/>
    <property type="match status" value="1"/>
</dbReference>
<evidence type="ECO:0000313" key="6">
    <source>
        <dbReference type="Proteomes" id="UP001159405"/>
    </source>
</evidence>
<comment type="similarity">
    <text evidence="1">Belongs to the CCR4/nocturin family.</text>
</comment>
<gene>
    <name evidence="5" type="ORF">PLOB_00048327</name>
</gene>
<evidence type="ECO:0000256" key="1">
    <source>
        <dbReference type="ARBA" id="ARBA00010774"/>
    </source>
</evidence>
<dbReference type="Pfam" id="PF03372">
    <property type="entry name" value="Exo_endo_phos"/>
    <property type="match status" value="1"/>
</dbReference>
<dbReference type="EMBL" id="CALNXK010000090">
    <property type="protein sequence ID" value="CAH3150905.1"/>
    <property type="molecule type" value="Genomic_DNA"/>
</dbReference>
<name>A0ABN8PXQ7_9CNID</name>
<evidence type="ECO:0000259" key="4">
    <source>
        <dbReference type="Pfam" id="PF03372"/>
    </source>
</evidence>
<protein>
    <recommendedName>
        <fullName evidence="3">Nocturnin</fullName>
    </recommendedName>
</protein>